<dbReference type="GO" id="GO:0016747">
    <property type="term" value="F:acyltransferase activity, transferring groups other than amino-acyl groups"/>
    <property type="evidence" value="ECO:0007669"/>
    <property type="project" value="InterPro"/>
</dbReference>
<dbReference type="STRING" id="390270.SAMN04488005_2200"/>
<dbReference type="Gene3D" id="3.40.630.30">
    <property type="match status" value="1"/>
</dbReference>
<evidence type="ECO:0000313" key="2">
    <source>
        <dbReference type="EMBL" id="SFR45995.1"/>
    </source>
</evidence>
<accession>A0A1I6GUR3</accession>
<dbReference type="InterPro" id="IPR016181">
    <property type="entry name" value="Acyl_CoA_acyltransferase"/>
</dbReference>
<evidence type="ECO:0000259" key="1">
    <source>
        <dbReference type="Pfam" id="PF13302"/>
    </source>
</evidence>
<organism evidence="2 3">
    <name type="scientific">Yoonia tamlensis</name>
    <dbReference type="NCBI Taxonomy" id="390270"/>
    <lineage>
        <taxon>Bacteria</taxon>
        <taxon>Pseudomonadati</taxon>
        <taxon>Pseudomonadota</taxon>
        <taxon>Alphaproteobacteria</taxon>
        <taxon>Rhodobacterales</taxon>
        <taxon>Paracoccaceae</taxon>
        <taxon>Yoonia</taxon>
    </lineage>
</organism>
<dbReference type="Proteomes" id="UP000199478">
    <property type="component" value="Unassembled WGS sequence"/>
</dbReference>
<keyword evidence="2" id="KW-0808">Transferase</keyword>
<dbReference type="Pfam" id="PF13302">
    <property type="entry name" value="Acetyltransf_3"/>
    <property type="match status" value="1"/>
</dbReference>
<evidence type="ECO:0000313" key="3">
    <source>
        <dbReference type="Proteomes" id="UP000199478"/>
    </source>
</evidence>
<dbReference type="PANTHER" id="PTHR43792">
    <property type="entry name" value="GNAT FAMILY, PUTATIVE (AFU_ORTHOLOGUE AFUA_3G00765)-RELATED-RELATED"/>
    <property type="match status" value="1"/>
</dbReference>
<dbReference type="PANTHER" id="PTHR43792:SF1">
    <property type="entry name" value="N-ACETYLTRANSFERASE DOMAIN-CONTAINING PROTEIN"/>
    <property type="match status" value="1"/>
</dbReference>
<dbReference type="RefSeq" id="WP_090199840.1">
    <property type="nucleotide sequence ID" value="NZ_FOYP01000001.1"/>
</dbReference>
<dbReference type="InterPro" id="IPR051531">
    <property type="entry name" value="N-acetyltransferase"/>
</dbReference>
<name>A0A1I6GUR3_9RHOB</name>
<reference evidence="3" key="1">
    <citation type="submission" date="2016-10" db="EMBL/GenBank/DDBJ databases">
        <authorList>
            <person name="Varghese N."/>
            <person name="Submissions S."/>
        </authorList>
    </citation>
    <scope>NUCLEOTIDE SEQUENCE [LARGE SCALE GENOMIC DNA]</scope>
    <source>
        <strain evidence="3">DSM 26879</strain>
    </source>
</reference>
<gene>
    <name evidence="2" type="ORF">SAMN04488005_2200</name>
</gene>
<dbReference type="AlphaFoldDB" id="A0A1I6GUR3"/>
<sequence length="182" mass="19974">MTPAPTLSTARLVLRGPQKRDLAAFTAWATQSARMEFVGGKVSARDAWRGFIAGIGHWNWHGYGFFTVTEKTTGMATGRVGILNHIDWPQPELAWHMFDGFEGKSYAFEAACAVREWAGRSLGLAPLISLIAPSNTRSLALATRLGAMEERRDTVDGEKVIIMRHLRYDDPRATAQAAGAIT</sequence>
<dbReference type="OrthoDB" id="6293260at2"/>
<feature type="domain" description="N-acetyltransferase" evidence="1">
    <location>
        <begin position="11"/>
        <end position="147"/>
    </location>
</feature>
<dbReference type="SUPFAM" id="SSF55729">
    <property type="entry name" value="Acyl-CoA N-acyltransferases (Nat)"/>
    <property type="match status" value="1"/>
</dbReference>
<protein>
    <submittedName>
        <fullName evidence="2">Protein N-acetyltransferase, RimJ/RimL family</fullName>
    </submittedName>
</protein>
<keyword evidence="3" id="KW-1185">Reference proteome</keyword>
<dbReference type="InterPro" id="IPR000182">
    <property type="entry name" value="GNAT_dom"/>
</dbReference>
<proteinExistence type="predicted"/>
<dbReference type="EMBL" id="FOYP01000001">
    <property type="protein sequence ID" value="SFR45995.1"/>
    <property type="molecule type" value="Genomic_DNA"/>
</dbReference>